<feature type="transmembrane region" description="Helical" evidence="8">
    <location>
        <begin position="159"/>
        <end position="178"/>
    </location>
</feature>
<evidence type="ECO:0000256" key="2">
    <source>
        <dbReference type="ARBA" id="ARBA00022448"/>
    </source>
</evidence>
<evidence type="ECO:0000256" key="6">
    <source>
        <dbReference type="ARBA" id="ARBA00023180"/>
    </source>
</evidence>
<evidence type="ECO:0000313" key="10">
    <source>
        <dbReference type="EMBL" id="KAF4471329.1"/>
    </source>
</evidence>
<name>A0A8H4PD97_9HYPO</name>
<dbReference type="SUPFAM" id="SSF103473">
    <property type="entry name" value="MFS general substrate transporter"/>
    <property type="match status" value="1"/>
</dbReference>
<accession>A0A8H4PD97</accession>
<dbReference type="AlphaFoldDB" id="A0A8H4PD97"/>
<gene>
    <name evidence="10" type="ORF">FALBO_1747</name>
</gene>
<dbReference type="GO" id="GO:0022857">
    <property type="term" value="F:transmembrane transporter activity"/>
    <property type="evidence" value="ECO:0007669"/>
    <property type="project" value="InterPro"/>
</dbReference>
<evidence type="ECO:0000256" key="4">
    <source>
        <dbReference type="ARBA" id="ARBA00022989"/>
    </source>
</evidence>
<dbReference type="EMBL" id="JAADYS010000222">
    <property type="protein sequence ID" value="KAF4471329.1"/>
    <property type="molecule type" value="Genomic_DNA"/>
</dbReference>
<dbReference type="PANTHER" id="PTHR23504:SF3">
    <property type="entry name" value="MAJOR FACILITATOR SUPERFAMILY (MFS) PROFILE DOMAIN-CONTAINING PROTEIN"/>
    <property type="match status" value="1"/>
</dbReference>
<dbReference type="Proteomes" id="UP000554235">
    <property type="component" value="Unassembled WGS sequence"/>
</dbReference>
<dbReference type="InterPro" id="IPR020846">
    <property type="entry name" value="MFS_dom"/>
</dbReference>
<evidence type="ECO:0000256" key="5">
    <source>
        <dbReference type="ARBA" id="ARBA00023136"/>
    </source>
</evidence>
<dbReference type="CDD" id="cd17330">
    <property type="entry name" value="MFS_SLC46_TetA_like"/>
    <property type="match status" value="1"/>
</dbReference>
<evidence type="ECO:0000256" key="3">
    <source>
        <dbReference type="ARBA" id="ARBA00022692"/>
    </source>
</evidence>
<evidence type="ECO:0000259" key="9">
    <source>
        <dbReference type="PROSITE" id="PS50850"/>
    </source>
</evidence>
<dbReference type="InterPro" id="IPR001958">
    <property type="entry name" value="Tet-R_TetA/multi-R_MdtG-like"/>
</dbReference>
<evidence type="ECO:0000256" key="1">
    <source>
        <dbReference type="ARBA" id="ARBA00004141"/>
    </source>
</evidence>
<feature type="transmembrane region" description="Helical" evidence="8">
    <location>
        <begin position="89"/>
        <end position="114"/>
    </location>
</feature>
<feature type="transmembrane region" description="Helical" evidence="8">
    <location>
        <begin position="490"/>
        <end position="514"/>
    </location>
</feature>
<comment type="caution">
    <text evidence="10">The sequence shown here is derived from an EMBL/GenBank/DDBJ whole genome shotgun (WGS) entry which is preliminary data.</text>
</comment>
<feature type="transmembrane region" description="Helical" evidence="8">
    <location>
        <begin position="184"/>
        <end position="204"/>
    </location>
</feature>
<evidence type="ECO:0000256" key="8">
    <source>
        <dbReference type="SAM" id="Phobius"/>
    </source>
</evidence>
<dbReference type="InterPro" id="IPR011701">
    <property type="entry name" value="MFS"/>
</dbReference>
<evidence type="ECO:0000313" key="11">
    <source>
        <dbReference type="Proteomes" id="UP000554235"/>
    </source>
</evidence>
<comment type="subcellular location">
    <subcellularLocation>
        <location evidence="1">Membrane</location>
        <topology evidence="1">Multi-pass membrane protein</topology>
    </subcellularLocation>
</comment>
<keyword evidence="11" id="KW-1185">Reference proteome</keyword>
<feature type="compositionally biased region" description="Low complexity" evidence="7">
    <location>
        <begin position="1"/>
        <end position="14"/>
    </location>
</feature>
<keyword evidence="5 8" id="KW-0472">Membrane</keyword>
<dbReference type="Gene3D" id="1.20.1250.20">
    <property type="entry name" value="MFS general substrate transporter like domains"/>
    <property type="match status" value="1"/>
</dbReference>
<feature type="transmembrane region" description="Helical" evidence="8">
    <location>
        <begin position="422"/>
        <end position="446"/>
    </location>
</feature>
<dbReference type="PANTHER" id="PTHR23504">
    <property type="entry name" value="MAJOR FACILITATOR SUPERFAMILY DOMAIN-CONTAINING PROTEIN 10"/>
    <property type="match status" value="1"/>
</dbReference>
<feature type="transmembrane region" description="Helical" evidence="8">
    <location>
        <begin position="216"/>
        <end position="238"/>
    </location>
</feature>
<feature type="compositionally biased region" description="Gly residues" evidence="7">
    <location>
        <begin position="66"/>
        <end position="76"/>
    </location>
</feature>
<dbReference type="Pfam" id="PF07690">
    <property type="entry name" value="MFS_1"/>
    <property type="match status" value="1"/>
</dbReference>
<feature type="transmembrane region" description="Helical" evidence="8">
    <location>
        <begin position="318"/>
        <end position="345"/>
    </location>
</feature>
<keyword evidence="2" id="KW-0813">Transport</keyword>
<organism evidence="10 11">
    <name type="scientific">Fusarium albosuccineum</name>
    <dbReference type="NCBI Taxonomy" id="1237068"/>
    <lineage>
        <taxon>Eukaryota</taxon>
        <taxon>Fungi</taxon>
        <taxon>Dikarya</taxon>
        <taxon>Ascomycota</taxon>
        <taxon>Pezizomycotina</taxon>
        <taxon>Sordariomycetes</taxon>
        <taxon>Hypocreomycetidae</taxon>
        <taxon>Hypocreales</taxon>
        <taxon>Nectriaceae</taxon>
        <taxon>Fusarium</taxon>
        <taxon>Fusarium decemcellulare species complex</taxon>
    </lineage>
</organism>
<feature type="transmembrane region" description="Helical" evidence="8">
    <location>
        <begin position="458"/>
        <end position="484"/>
    </location>
</feature>
<feature type="transmembrane region" description="Helical" evidence="8">
    <location>
        <begin position="258"/>
        <end position="282"/>
    </location>
</feature>
<feature type="compositionally biased region" description="Polar residues" evidence="7">
    <location>
        <begin position="38"/>
        <end position="61"/>
    </location>
</feature>
<feature type="domain" description="Major facilitator superfamily (MFS) profile" evidence="9">
    <location>
        <begin position="88"/>
        <end position="518"/>
    </location>
</feature>
<dbReference type="OrthoDB" id="419616at2759"/>
<evidence type="ECO:0000256" key="7">
    <source>
        <dbReference type="SAM" id="MobiDB-lite"/>
    </source>
</evidence>
<dbReference type="GO" id="GO:0016020">
    <property type="term" value="C:membrane"/>
    <property type="evidence" value="ECO:0007669"/>
    <property type="project" value="UniProtKB-SubCell"/>
</dbReference>
<feature type="transmembrane region" description="Helical" evidence="8">
    <location>
        <begin position="391"/>
        <end position="410"/>
    </location>
</feature>
<dbReference type="PRINTS" id="PR01035">
    <property type="entry name" value="TCRTETA"/>
</dbReference>
<keyword evidence="6" id="KW-0325">Glycoprotein</keyword>
<keyword evidence="4 8" id="KW-1133">Transmembrane helix</keyword>
<reference evidence="10 11" key="1">
    <citation type="submission" date="2020-01" db="EMBL/GenBank/DDBJ databases">
        <title>Identification and distribution of gene clusters putatively required for synthesis of sphingolipid metabolism inhibitors in phylogenetically diverse species of the filamentous fungus Fusarium.</title>
        <authorList>
            <person name="Kim H.-S."/>
            <person name="Busman M."/>
            <person name="Brown D.W."/>
            <person name="Divon H."/>
            <person name="Uhlig S."/>
            <person name="Proctor R.H."/>
        </authorList>
    </citation>
    <scope>NUCLEOTIDE SEQUENCE [LARGE SCALE GENOMIC DNA]</scope>
    <source>
        <strain evidence="10 11">NRRL 20459</strain>
    </source>
</reference>
<feature type="region of interest" description="Disordered" evidence="7">
    <location>
        <begin position="1"/>
        <end position="80"/>
    </location>
</feature>
<protein>
    <submittedName>
        <fullName evidence="10">Tetracycline resistance (Probable transport)</fullName>
    </submittedName>
</protein>
<sequence>MAAIPRRSPSPGSRLSQDASETAPLLVGGQLAPDADTEASTLIGTASPTTRAGSVSGSTPEYGTAGSSGDGTGANGDGKPSKPLPKLQIFLLCYARMTEPIAFFCIFPFIAQMVQRNGHLPDTDVGFYSGLIESLFSATQMVVLIGWGRLADRIGRKPILVITLIGTAIAPALFGMARTIWQMILFRCLAGIFSGSSLVIRTMISEHSTPETQARAFSWFAFAGNLGIFIGPILGGALADPAHQYPGAFKHLEFFREYPYALPGFVTGAISATSALTSALFLKETLKKQGRDEISHQDITSRPPLSTWELLKAPSVAIVLWVYGHAMFLAFAFTAILPVVLFTPIHLGGVGFDSFKISMYMAVQGASQALWLLLAFPALQHRFGTRGVMKLCGYAYPFFFVGYILLNTLLRADTHTTDVLFWIFGALVAVVGPGVSMAFTGVQLALNDVAPDSHVLGTLNALALTFSSAIRAIVPGAATAIFAVGVRGQIFWGHLAWVILIPLAMAFTVACQYLPEGHRPAKDSDENDENEP</sequence>
<proteinExistence type="predicted"/>
<keyword evidence="3 8" id="KW-0812">Transmembrane</keyword>
<feature type="transmembrane region" description="Helical" evidence="8">
    <location>
        <begin position="357"/>
        <end position="379"/>
    </location>
</feature>
<dbReference type="InterPro" id="IPR036259">
    <property type="entry name" value="MFS_trans_sf"/>
</dbReference>
<feature type="transmembrane region" description="Helical" evidence="8">
    <location>
        <begin position="126"/>
        <end position="147"/>
    </location>
</feature>
<dbReference type="PROSITE" id="PS50850">
    <property type="entry name" value="MFS"/>
    <property type="match status" value="1"/>
</dbReference>